<evidence type="ECO:0000313" key="2">
    <source>
        <dbReference type="Proteomes" id="UP001162907"/>
    </source>
</evidence>
<sequence>MFTTDKHKIQEHWLEEAYPRQNSITLNNGFYCFFDCSEKEEKLTKKTWVPANDFLLDHTDICEGLSTTYTAEDSNNNFFTCGECLASGDDGFIALSNKDTDELVWLIVLSGTNPFEKITFHNSNIHVQSSSGTVVIVPIDRPDNLSIAWT</sequence>
<proteinExistence type="predicted"/>
<dbReference type="EMBL" id="CP075567">
    <property type="protein sequence ID" value="UFQ02375.1"/>
    <property type="molecule type" value="Genomic_DNA"/>
</dbReference>
<reference evidence="1 2" key="1">
    <citation type="journal article" date="2022" name="Int. J. Syst. Evol. Microbiol.">
        <title>Pseudomonas fitomaticsae sp. nov., isolated at Marimurtra Botanical Garden in Blanes, Catalonia, Spain.</title>
        <authorList>
            <person name="Atanasov K.E."/>
            <person name="Galbis D.M."/>
            <person name="Cornado D."/>
            <person name="Serpico A."/>
            <person name="Sanchez G."/>
            <person name="Bosch M."/>
            <person name="Ferrer A."/>
            <person name="Altabella T."/>
        </authorList>
    </citation>
    <scope>NUCLEOTIDE SEQUENCE [LARGE SCALE GENOMIC DNA]</scope>
    <source>
        <strain evidence="1 2">FIT81</strain>
    </source>
</reference>
<protein>
    <submittedName>
        <fullName evidence="1">Uncharacterized protein</fullName>
    </submittedName>
</protein>
<organism evidence="1 2">
    <name type="scientific">Pseudomonas fitomaticsae</name>
    <dbReference type="NCBI Taxonomy" id="2837969"/>
    <lineage>
        <taxon>Bacteria</taxon>
        <taxon>Pseudomonadati</taxon>
        <taxon>Pseudomonadota</taxon>
        <taxon>Gammaproteobacteria</taxon>
        <taxon>Pseudomonadales</taxon>
        <taxon>Pseudomonadaceae</taxon>
        <taxon>Pseudomonas</taxon>
    </lineage>
</organism>
<keyword evidence="2" id="KW-1185">Reference proteome</keyword>
<evidence type="ECO:0000313" key="1">
    <source>
        <dbReference type="EMBL" id="UFQ02375.1"/>
    </source>
</evidence>
<gene>
    <name evidence="1" type="ORF">KJY40_12015</name>
</gene>
<accession>A0ABY3Q884</accession>
<dbReference type="RefSeq" id="WP_230737049.1">
    <property type="nucleotide sequence ID" value="NZ_CP075567.1"/>
</dbReference>
<name>A0ABY3Q884_9PSED</name>
<dbReference type="Proteomes" id="UP001162907">
    <property type="component" value="Chromosome"/>
</dbReference>